<feature type="domain" description="PLAT" evidence="6">
    <location>
        <begin position="2970"/>
        <end position="3085"/>
    </location>
</feature>
<evidence type="ECO:0000256" key="1">
    <source>
        <dbReference type="ARBA" id="ARBA00022574"/>
    </source>
</evidence>
<comment type="caution">
    <text evidence="7">The sequence shown here is derived from an EMBL/GenBank/DDBJ whole genome shotgun (WGS) entry which is preliminary data.</text>
</comment>
<feature type="domain" description="PLAT" evidence="6">
    <location>
        <begin position="1821"/>
        <end position="1947"/>
    </location>
</feature>
<feature type="domain" description="PLAT" evidence="6">
    <location>
        <begin position="2458"/>
        <end position="2574"/>
    </location>
</feature>
<feature type="domain" description="PLAT" evidence="6">
    <location>
        <begin position="2082"/>
        <end position="2197"/>
    </location>
</feature>
<feature type="compositionally biased region" description="Basic and acidic residues" evidence="5">
    <location>
        <begin position="1028"/>
        <end position="1047"/>
    </location>
</feature>
<feature type="domain" description="PLAT" evidence="6">
    <location>
        <begin position="2590"/>
        <end position="2705"/>
    </location>
</feature>
<name>A0A250WX81_9CHLO</name>
<feature type="domain" description="PLAT" evidence="6">
    <location>
        <begin position="2332"/>
        <end position="2447"/>
    </location>
</feature>
<dbReference type="STRING" id="1157962.A0A250WX81"/>
<feature type="domain" description="PLAT" evidence="6">
    <location>
        <begin position="1053"/>
        <end position="1169"/>
    </location>
</feature>
<dbReference type="SMART" id="SM00308">
    <property type="entry name" value="LH2"/>
    <property type="match status" value="18"/>
</dbReference>
<evidence type="ECO:0000256" key="2">
    <source>
        <dbReference type="ARBA" id="ARBA00022737"/>
    </source>
</evidence>
<dbReference type="Pfam" id="PF23409">
    <property type="entry name" value="Beta-prop_EML"/>
    <property type="match status" value="1"/>
</dbReference>
<evidence type="ECO:0000256" key="4">
    <source>
        <dbReference type="PROSITE-ProRule" id="PRU00221"/>
    </source>
</evidence>
<dbReference type="Gene3D" id="2.130.10.10">
    <property type="entry name" value="YVTN repeat-like/Quinoprotein amine dehydrogenase"/>
    <property type="match status" value="2"/>
</dbReference>
<feature type="domain" description="PLAT" evidence="6">
    <location>
        <begin position="3527"/>
        <end position="3641"/>
    </location>
</feature>
<dbReference type="Pfam" id="PF23414">
    <property type="entry name" value="Beta-prop_EML_2"/>
    <property type="match status" value="1"/>
</dbReference>
<dbReference type="SUPFAM" id="SSF49723">
    <property type="entry name" value="Lipase/lipooxygenase domain (PLAT/LH2 domain)"/>
    <property type="match status" value="20"/>
</dbReference>
<feature type="domain" description="PLAT" evidence="6">
    <location>
        <begin position="2719"/>
        <end position="2834"/>
    </location>
</feature>
<evidence type="ECO:0000313" key="8">
    <source>
        <dbReference type="Proteomes" id="UP000232323"/>
    </source>
</evidence>
<protein>
    <recommendedName>
        <fullName evidence="6">PLAT domain-containing protein</fullName>
    </recommendedName>
</protein>
<dbReference type="InterPro" id="IPR052970">
    <property type="entry name" value="Inner_ear_hair_cell_LOXHD"/>
</dbReference>
<feature type="region of interest" description="Disordered" evidence="5">
    <location>
        <begin position="26"/>
        <end position="52"/>
    </location>
</feature>
<dbReference type="PROSITE" id="PS50294">
    <property type="entry name" value="WD_REPEATS_REGION"/>
    <property type="match status" value="1"/>
</dbReference>
<feature type="domain" description="PLAT" evidence="6">
    <location>
        <begin position="1184"/>
        <end position="1302"/>
    </location>
</feature>
<evidence type="ECO:0000256" key="5">
    <source>
        <dbReference type="SAM" id="MobiDB-lite"/>
    </source>
</evidence>
<reference evidence="7 8" key="1">
    <citation type="submission" date="2017-08" db="EMBL/GenBank/DDBJ databases">
        <title>Acidophilic green algal genome provides insights into adaptation to an acidic environment.</title>
        <authorList>
            <person name="Hirooka S."/>
            <person name="Hirose Y."/>
            <person name="Kanesaki Y."/>
            <person name="Higuchi S."/>
            <person name="Fujiwara T."/>
            <person name="Onuma R."/>
            <person name="Era A."/>
            <person name="Ohbayashi R."/>
            <person name="Uzuka A."/>
            <person name="Nozaki H."/>
            <person name="Yoshikawa H."/>
            <person name="Miyagishima S.Y."/>
        </authorList>
    </citation>
    <scope>NUCLEOTIDE SEQUENCE [LARGE SCALE GENOMIC DNA]</scope>
    <source>
        <strain evidence="7 8">NIES-2499</strain>
    </source>
</reference>
<evidence type="ECO:0000313" key="7">
    <source>
        <dbReference type="EMBL" id="GAX75395.1"/>
    </source>
</evidence>
<keyword evidence="2" id="KW-0677">Repeat</keyword>
<proteinExistence type="predicted"/>
<feature type="domain" description="PLAT" evidence="6">
    <location>
        <begin position="3378"/>
        <end position="3496"/>
    </location>
</feature>
<dbReference type="Gene3D" id="2.40.180.10">
    <property type="entry name" value="Catalase core domain"/>
    <property type="match status" value="16"/>
</dbReference>
<gene>
    <name evidence="7" type="ORF">CEUSTIGMA_g2839.t1</name>
</gene>
<feature type="repeat" description="WD" evidence="4">
    <location>
        <begin position="658"/>
        <end position="700"/>
    </location>
</feature>
<dbReference type="InterPro" id="IPR001680">
    <property type="entry name" value="WD40_rpt"/>
</dbReference>
<dbReference type="EMBL" id="BEGY01000012">
    <property type="protein sequence ID" value="GAX75395.1"/>
    <property type="molecule type" value="Genomic_DNA"/>
</dbReference>
<feature type="domain" description="PLAT" evidence="6">
    <location>
        <begin position="1699"/>
        <end position="1814"/>
    </location>
</feature>
<dbReference type="SUPFAM" id="SSF50978">
    <property type="entry name" value="WD40 repeat-like"/>
    <property type="match status" value="2"/>
</dbReference>
<feature type="compositionally biased region" description="Gly residues" evidence="5">
    <location>
        <begin position="985"/>
        <end position="1008"/>
    </location>
</feature>
<feature type="region of interest" description="Disordered" evidence="5">
    <location>
        <begin position="985"/>
        <end position="1047"/>
    </location>
</feature>
<dbReference type="PROSITE" id="PS50082">
    <property type="entry name" value="WD_REPEATS_2"/>
    <property type="match status" value="2"/>
</dbReference>
<sequence>MAEVTVNRTGRQDVAGAAPIISAAAPGLQPRQGLQQRTPQLSPLPQPVPGYEPRSVIIKKEAKKFLNEPRDKEGPTYWTINRWGAPGKTDLTAGLNEKQIKRAQKHYQPNTVPLPQPDTSVFATLNDLETLMRATLGALANFNEDEKMILVKQFRKEEQQARQRGEYSPPGLLNVDQFRHAFKKLSIRVTEDQAIALFIKYSCDAQGLLPYDMFAAKLLSSPARLLALEPEQKLPIELQGPYKAGKDASFKGKIVYRYCRKPVFPPSTWDGKPALRSAKKPKAGLKLEFVYGYAGHNNTCNNLFWTADFKIVYYLAALGIVYDPVSHTQTFYEGHDNDIRCMALHPNRTTVATGQMANALDGPNADFPYLCVWDTRDTEGTLCRINFPSEGEGSSRYIVAMGFSAGDGQRLVVVTGDNRHTTYIYHWKSKTLICQNMGHNGQPPQVYGVIWNPFTIETDGNGTKIVAPTMFISYGVKHLKIWSLGRDEKTGGENYAMVMGKFARTEVSDVMSAIFINLGTIVTGAVDGSLLVWDVSGTKAGFGTCVQVVQAHGPGVPAPSVHNGLPVLQGVRALCLRGTSNVANELCSGGSDGMVLCWDLSGGSLGRLIKKIELQEVGESVPCSFRSLDCRPGSYDVVAGTSRCEIWEITKEVPEVLVQGHTDDVYGMAFHPKKPHKFATVCDSANVFLWNAKRRQLMAKVSIGVPARAVTFSPNGAHLAVGTNTGEIKVLMVENLSSKVADMSHAKEEISAIKYSPDGSKLAAGSHDNYIYIYDVLQGYKRIATFKGHSSYITHLDWSRDGRIIQSNCGAYEILYSEANTGKQVYQNQRDAQWDTWTCVLGFSVMGVWQKYTDGTDINSLCRSNQLPAFQETDPLVGEGEYVVTASDDGLVRLFNYPCVVEEAPRRTYVGHCSHVMCIRFSPDNMYVMSMGGDDRSAMQWRVLPAAHDDVTVDKPDFAAYQVYQPPKKTAIIMDGGAQQVIPGGGTLGPDIGGGGQGRGPGKQGGGQQSVIGPDGVPIGPGGLAPGEDARKAAEEDAKRRQEEERIKKMNKVQYEITTQTGDIRGAGTDSRVFLVAYGDKQASGQIILENGPENFQRGKKDVFKADLDDLGNVSRVMIGHDASGNCPRWFLDSVSVQNKAANTPPVFFPCGQWFARDYGDGQVVRTLYSGQAAPGTPGVLKSRRYKVTVKTSDVRGAGTDANVYLTLFGEGPDGKLIKSPDLKLENSANNFERAKADVFEVEATIGDLKYIKIGHDNTGVGPGWHLQEVMISSPGIPDTQFIANRWLDTSEGDKQTYVILYPFGQEGAAKAMHKYRIHVFTSDIKGAGTDANVTIILFGSNGLDTGKIKLDSHKNNFERGQEDIFYYDYVDLGDIPEVEIEHDNSGPGPGWHCQEVVVYDTTANKRYAFFCDRWLATDEDDGAIRRRLKVMGVGGENTNYRITTYTSDIRGAGTDANVYCYLCGERDGKEIWGPMQKLDDTKNNFERNQVDTFLLTKHRNLGKLTKMKIGHDNSGPGPGWHLDHVEVVDDGTGEEYYYPCGMWFDKKEGDHLLERVLVVAPKDAKAPMAQYKISVHTSDIKFAGTDANVHIQIMGEMEGKQLSTPVTKLNSSKNDFERGSVDVFTLSLPNVGTMHRIRIGHDNWGLGADWHLKMVEILNVSTGQMGRFYYNGWLSKDEPPYQLEVELNIEGENRPPPCRYSVTTYTSDIRGAGTDANVSIKMFGDKEESPLLPLANSKNNFERGETDEFVVETGDVGKIQKLQIGHDDTGLGAPWHLDHVEILSQATGERTYFIAEKWLDKKLGTSVIVLEPASAPGQKQTYKVSVQTGDKRGGGTDADVSIIMFGDHGTSNEVKLDNSHNNFERNQLDEFTLDLGSQDLGEVKKIEIGFATQQSGGGKIGGLFGKNWHLLSVEVVHLNTGNRAFFLYDDWLTGDKRRVQLVPGKVGMNNTYKVVVRTSDIRGAGTDSNITICIFGNKDGQSLDTGTHKLDDSKDNFERNMTDTFMLKTKDVGQELTRVVVTSDGSGFGAAWHLDQVEVFDTTRAISTVFPCGNWLDPKDPMSLQQTLLPRGVSGEKGGLLQYEITVYTSDIRGAGTDADVFMELWGDKDHTAPLKLDDSHNNFERGMKDMFAPKAPDVGDIQYIIVRKSGGGLGGDWHLQEVEVWHPAMKKRYFFLCNDWLKGACERKLEAGKVPEGGRCTYRITVYTADERGAGTDANVTMVLFGEKGDTGERKLDTSANDFERGQVDTFFFDSPDVGRFQKLVIGHDNSGFGAAWKLSKVEIVNTNSGEQCVFPANRWLDKEHGLSATLTPDRDGDGVGDALEGGPEVEYTVSVYTSDVRGAGTDANVFIEMHGNKGSVGERRIEDKHNNFERGQKDVFKFKASDIGDVEKMIVRHDNWGLGPDWHLQQIEVFSSSTSKTYFFPCNAWLKKEGNDMSGCRKELIAGNPDTSGPTNYRVEVVTSDVRGAGTDADISLVIYGEKGDTGERNLNNHMRNDFERGQTDVFFLTSPNVGKMHKIKLKSSGSGLGAAWHLARVVITSSATGETLTFPFNNWIDKEHGLEQIIWPDRDGDGVGDVDASFGGTLKYRVNVYTSDLRGAGTDANVSIEIHGDKAFIGATKIENHKNNFERGQKDEFDVSGSDVGEIQKIIIGHDNSGLGAAWHLAQVEVFHPVLQRMYVFPCNEWLQYDSSKGGLENCKRELLVGAAAAAGGLVNYKVLVSTSDLRGAGTDADVFLTIYGPKGDTGERELEASGNNFERNKVDTFILKGPDIGEADRIRVRSSGTGLGAAWHLKKVDIISSATGQTYTFPFNNWIDQKNGLDHIIYRDGVQGAAVPLEEYRIIVYTSDVRGAGTDANVFIELHGELGSVGQNQLETHGNNFERAQADTFVIKGTDIGDVNKVVIWHDNTGSGPAWHLQQVDVFNPATQRTYYFPCNQWLEKTKEEGDAGCKKVLVAGGSGSDGMCRYQVEVKTSDVRGAGTDANVTLQVFGQKGDTGTQKLDDSKNNFERNMADTFFFTAPDIGDILSCTVNCDGSGLGAAWHLDYIIVTNAKTGAGAKFVYKNWFDDKNGWTHNLFPEGRVADASLMVPYRITVYTSDLRGAGTSGEVYLSMKGSRGASGETRLENHRDNFSRNQTDVFDITSSDIGAVQEITVRLVAEGIAAIGAAWHFREVEVSNLVTGASYRFVHDAWLEKSKDNPTASVTLKEASSQEAKAAVKMKKWRVITQTSNIFGAGTDATVAVQIWGPKGMLGGSEIPLSNSRNNFERNQVDTFFLDIPKERDCGYPLEKLVIEMQSSVTLASDWHLDWIEVTDLMRKHTYKWRCGQWFNSKEGRKKEWSAMAIMQGLSLPLELVEAPPGPDKPPGTAPVSGDLFKIAVVTSDKFAAATDATVRLAFTDVHGQTWQPVFPQTKNMFTRHSTAEFEAASLFPMSELVSCKAWIDPATTSLGDDWHLDHVLITQLPSNRTWLFKFNNWVPKQGAMMTAQVFNDVPLSTLAHERPDVMPVSDQQSLKATPPPLTTVYQTVVYTGNKMGAGTDALITMEVTGTWGHAQHSFDQSKSLFEKNSVDQFLIKIPDCGNLQSLRVWHDGSGFASDWYLAKVTLEAPDHGCKWEAIFDSWIKSGEDKGPVRPLTLISGVPPTGPPPIPEPVSTHQHQQTAPPPPPGPGGYSGGMKPGDPGVHPQVLAPDQFNQLPAMQAGDPRLRMSRDNTALPEPKCDWLQYTVPYPQDPRYMLTYYHNSKTGQSTYDKPQEFAQWETQHAAWVTATLRG</sequence>
<feature type="domain" description="PLAT" evidence="6">
    <location>
        <begin position="2202"/>
        <end position="2317"/>
    </location>
</feature>
<feature type="compositionally biased region" description="Polar residues" evidence="5">
    <location>
        <begin position="32"/>
        <end position="41"/>
    </location>
</feature>
<dbReference type="Proteomes" id="UP000232323">
    <property type="component" value="Unassembled WGS sequence"/>
</dbReference>
<keyword evidence="1 4" id="KW-0853">WD repeat</keyword>
<dbReference type="Pfam" id="PF03451">
    <property type="entry name" value="HELP"/>
    <property type="match status" value="1"/>
</dbReference>
<accession>A0A250WX81</accession>
<dbReference type="InterPro" id="IPR036322">
    <property type="entry name" value="WD40_repeat_dom_sf"/>
</dbReference>
<feature type="compositionally biased region" description="Low complexity" evidence="5">
    <location>
        <begin position="1009"/>
        <end position="1018"/>
    </location>
</feature>
<dbReference type="InterPro" id="IPR036392">
    <property type="entry name" value="PLAT/LH2_dom_sf"/>
</dbReference>
<dbReference type="CDD" id="cd01756">
    <property type="entry name" value="PLAT_repeat"/>
    <property type="match status" value="11"/>
</dbReference>
<dbReference type="PANTHER" id="PTHR45901:SF3">
    <property type="entry name" value="LIPOXYGENASE HOMOLOGY DOMAIN-CONTAINING PROTEIN 1"/>
    <property type="match status" value="1"/>
</dbReference>
<dbReference type="PROSITE" id="PS50095">
    <property type="entry name" value="PLAT"/>
    <property type="match status" value="20"/>
</dbReference>
<comment type="caution">
    <text evidence="3">Lacks conserved residue(s) required for the propagation of feature annotation.</text>
</comment>
<feature type="repeat" description="WD" evidence="4">
    <location>
        <begin position="743"/>
        <end position="776"/>
    </location>
</feature>
<feature type="domain" description="PLAT" evidence="6">
    <location>
        <begin position="1570"/>
        <end position="1689"/>
    </location>
</feature>
<dbReference type="PANTHER" id="PTHR45901">
    <property type="entry name" value="PROTEIN CBG12474"/>
    <property type="match status" value="1"/>
</dbReference>
<feature type="domain" description="PLAT" evidence="6">
    <location>
        <begin position="2843"/>
        <end position="2958"/>
    </location>
</feature>
<organism evidence="7 8">
    <name type="scientific">Chlamydomonas eustigma</name>
    <dbReference type="NCBI Taxonomy" id="1157962"/>
    <lineage>
        <taxon>Eukaryota</taxon>
        <taxon>Viridiplantae</taxon>
        <taxon>Chlorophyta</taxon>
        <taxon>core chlorophytes</taxon>
        <taxon>Chlorophyceae</taxon>
        <taxon>CS clade</taxon>
        <taxon>Chlamydomonadales</taxon>
        <taxon>Chlamydomonadaceae</taxon>
        <taxon>Chlamydomonas</taxon>
    </lineage>
</organism>
<dbReference type="InterPro" id="IPR055439">
    <property type="entry name" value="Beta-prop_EML_1st"/>
</dbReference>
<dbReference type="InterPro" id="IPR055442">
    <property type="entry name" value="Beta-prop_EML-like_2nd"/>
</dbReference>
<dbReference type="Gene3D" id="2.60.60.20">
    <property type="entry name" value="PLAT/LH2 domain"/>
    <property type="match status" value="4"/>
</dbReference>
<evidence type="ECO:0000259" key="6">
    <source>
        <dbReference type="PROSITE" id="PS50095"/>
    </source>
</evidence>
<dbReference type="FunFam" id="2.130.10.10:FF:000320">
    <property type="entry name" value="echinoderm microtubule-associated protein-like 6"/>
    <property type="match status" value="1"/>
</dbReference>
<feature type="domain" description="PLAT" evidence="6">
    <location>
        <begin position="1314"/>
        <end position="1430"/>
    </location>
</feature>
<feature type="domain" description="PLAT" evidence="6">
    <location>
        <begin position="3094"/>
        <end position="3212"/>
    </location>
</feature>
<dbReference type="Pfam" id="PF01477">
    <property type="entry name" value="PLAT"/>
    <property type="match status" value="20"/>
</dbReference>
<dbReference type="OrthoDB" id="5322100at2759"/>
<feature type="domain" description="PLAT" evidence="6">
    <location>
        <begin position="1951"/>
        <end position="2071"/>
    </location>
</feature>
<dbReference type="InterPro" id="IPR005108">
    <property type="entry name" value="HELP"/>
</dbReference>
<feature type="domain" description="PLAT" evidence="6">
    <location>
        <begin position="3226"/>
        <end position="3348"/>
    </location>
</feature>
<dbReference type="SMART" id="SM00320">
    <property type="entry name" value="WD40"/>
    <property type="match status" value="10"/>
</dbReference>
<dbReference type="InterPro" id="IPR015943">
    <property type="entry name" value="WD40/YVTN_repeat-like_dom_sf"/>
</dbReference>
<keyword evidence="8" id="KW-1185">Reference proteome</keyword>
<feature type="region of interest" description="Disordered" evidence="5">
    <location>
        <begin position="3644"/>
        <end position="3692"/>
    </location>
</feature>
<dbReference type="InterPro" id="IPR001024">
    <property type="entry name" value="PLAT/LH2_dom"/>
</dbReference>
<feature type="domain" description="PLAT" evidence="6">
    <location>
        <begin position="1439"/>
        <end position="1559"/>
    </location>
</feature>
<evidence type="ECO:0000256" key="3">
    <source>
        <dbReference type="PROSITE-ProRule" id="PRU00152"/>
    </source>
</evidence>